<proteinExistence type="predicted"/>
<keyword evidence="2" id="KW-1185">Reference proteome</keyword>
<accession>A0A1E5UYC7</accession>
<evidence type="ECO:0000313" key="1">
    <source>
        <dbReference type="EMBL" id="OEL17828.1"/>
    </source>
</evidence>
<comment type="caution">
    <text evidence="1">The sequence shown here is derived from an EMBL/GenBank/DDBJ whole genome shotgun (WGS) entry which is preliminary data.</text>
</comment>
<dbReference type="AlphaFoldDB" id="A0A1E5UYC7"/>
<evidence type="ECO:0000313" key="2">
    <source>
        <dbReference type="Proteomes" id="UP000095767"/>
    </source>
</evidence>
<gene>
    <name evidence="1" type="ORF">BAE44_0021153</name>
</gene>
<reference evidence="1 2" key="1">
    <citation type="submission" date="2016-09" db="EMBL/GenBank/DDBJ databases">
        <title>The draft genome of Dichanthelium oligosanthes: A C3 panicoid grass species.</title>
        <authorList>
            <person name="Studer A.J."/>
            <person name="Schnable J.C."/>
            <person name="Brutnell T.P."/>
        </authorList>
    </citation>
    <scope>NUCLEOTIDE SEQUENCE [LARGE SCALE GENOMIC DNA]</scope>
    <source>
        <strain evidence="2">cv. Kellogg 1175</strain>
        <tissue evidence="1">Leaf</tissue>
    </source>
</reference>
<name>A0A1E5UYC7_9POAL</name>
<evidence type="ECO:0008006" key="3">
    <source>
        <dbReference type="Google" id="ProtNLM"/>
    </source>
</evidence>
<feature type="non-terminal residue" evidence="1">
    <location>
        <position position="1"/>
    </location>
</feature>
<dbReference type="PANTHER" id="PTHR47150">
    <property type="entry name" value="OS12G0169200 PROTEIN"/>
    <property type="match status" value="1"/>
</dbReference>
<dbReference type="PANTHER" id="PTHR47150:SF5">
    <property type="entry name" value="OS07G0546750 PROTEIN"/>
    <property type="match status" value="1"/>
</dbReference>
<dbReference type="EMBL" id="LWDX02058547">
    <property type="protein sequence ID" value="OEL17828.1"/>
    <property type="molecule type" value="Genomic_DNA"/>
</dbReference>
<dbReference type="OrthoDB" id="670778at2759"/>
<dbReference type="STRING" id="888268.A0A1E5UYC7"/>
<dbReference type="Pfam" id="PF04827">
    <property type="entry name" value="Plant_tran"/>
    <property type="match status" value="1"/>
</dbReference>
<protein>
    <recommendedName>
        <fullName evidence="3">DDE Tnp4 domain-containing protein</fullName>
    </recommendedName>
</protein>
<dbReference type="Proteomes" id="UP000095767">
    <property type="component" value="Unassembled WGS sequence"/>
</dbReference>
<sequence>LPLFARIADAVTQHDDYFQERANVAGKLGCHPYQKVTGCFRILATGCSADSLDAELRMSETVILTSLKRFIRVVIKMFGPRYLRSPTPRDLDLLLYEGERRGFPGMLGSLDCMHSEWKNCPYACQGEHRGHVHKATLVLEAMAGPDLWIWHAFFGISGPLNDINVLHRSHLFDKLASGNTPPVQYYVNGHSYDMGYYLVDGIYPD</sequence>
<organism evidence="1 2">
    <name type="scientific">Dichanthelium oligosanthes</name>
    <dbReference type="NCBI Taxonomy" id="888268"/>
    <lineage>
        <taxon>Eukaryota</taxon>
        <taxon>Viridiplantae</taxon>
        <taxon>Streptophyta</taxon>
        <taxon>Embryophyta</taxon>
        <taxon>Tracheophyta</taxon>
        <taxon>Spermatophyta</taxon>
        <taxon>Magnoliopsida</taxon>
        <taxon>Liliopsida</taxon>
        <taxon>Poales</taxon>
        <taxon>Poaceae</taxon>
        <taxon>PACMAD clade</taxon>
        <taxon>Panicoideae</taxon>
        <taxon>Panicodae</taxon>
        <taxon>Paniceae</taxon>
        <taxon>Dichantheliinae</taxon>
        <taxon>Dichanthelium</taxon>
    </lineage>
</organism>
<dbReference type="InterPro" id="IPR006912">
    <property type="entry name" value="Harbinger_derived_prot"/>
</dbReference>